<sequence length="483" mass="52559">MRYSGLTLGALGALALKIAGVEADNSTSSTPTPRTYSELDPSLSEIQAAASSAVTAHRTSDVKGAAVNRFYVIFLENTDYDKAAEDESLAWLAKQGISLTNYWSLTHPSEPNYLASVAGDYFALDDDRFISMPSNVSNIVDLLDTKNISWAEYQEHIPYTGFQGFNYSNQETFANDYVRKHNPLILFDNVISDKSRLANIKSFEDFNTDLKNKTLPQYAFITPNMTNDGHDSNIKVAGDWSKSFLQPLLSDDYFMKDTLVLLTFDENETYGIKNKVFSILLGGVIPDHLKGTSDDTFYDHYSQLATVEANWNLPHLGRHDVDANVLQIVANATNITNVEVDTRYMLNNETYIGYLNDDTIPLPAPNVTALNRNGKPILDSIKKVWADEYSSQVSASYFTATTTTVSGSFTDAATLVTSGADDSEKQTSGADSSATPTGAASSNSSKNSSGNSTSKTKTSKGAASTINSISMGTLLALLCAMVI</sequence>
<dbReference type="Proteomes" id="UP000422736">
    <property type="component" value="Chromosome 4"/>
</dbReference>
<dbReference type="EMBL" id="CP015057">
    <property type="protein sequence ID" value="QGN15755.1"/>
    <property type="molecule type" value="Genomic_DNA"/>
</dbReference>
<keyword evidence="5" id="KW-1185">Reference proteome</keyword>
<dbReference type="InterPro" id="IPR017850">
    <property type="entry name" value="Alkaline_phosphatase_core_sf"/>
</dbReference>
<feature type="chain" id="PRO_5046601587" evidence="3">
    <location>
        <begin position="24"/>
        <end position="483"/>
    </location>
</feature>
<feature type="compositionally biased region" description="Polar residues" evidence="2">
    <location>
        <begin position="426"/>
        <end position="436"/>
    </location>
</feature>
<dbReference type="Pfam" id="PF04185">
    <property type="entry name" value="Phosphoesterase"/>
    <property type="match status" value="1"/>
</dbReference>
<evidence type="ECO:0000256" key="3">
    <source>
        <dbReference type="SAM" id="SignalP"/>
    </source>
</evidence>
<reference evidence="4 5" key="1">
    <citation type="submission" date="2016-03" db="EMBL/GenBank/DDBJ databases">
        <title>How can Kluyveromyces marxianus grow so fast - potential evolutionary course in Saccharomyces Complex revealed by comparative genomics.</title>
        <authorList>
            <person name="Mo W."/>
            <person name="Lu W."/>
            <person name="Yang X."/>
            <person name="Qi J."/>
            <person name="Lv H."/>
        </authorList>
    </citation>
    <scope>NUCLEOTIDE SEQUENCE [LARGE SCALE GENOMIC DNA]</scope>
    <source>
        <strain evidence="4 5">FIM1</strain>
    </source>
</reference>
<keyword evidence="3" id="KW-0732">Signal</keyword>
<organism evidence="4 5">
    <name type="scientific">Kluyveromyces marxianus</name>
    <name type="common">Yeast</name>
    <name type="synonym">Candida kefyr</name>
    <dbReference type="NCBI Taxonomy" id="4911"/>
    <lineage>
        <taxon>Eukaryota</taxon>
        <taxon>Fungi</taxon>
        <taxon>Dikarya</taxon>
        <taxon>Ascomycota</taxon>
        <taxon>Saccharomycotina</taxon>
        <taxon>Saccharomycetes</taxon>
        <taxon>Saccharomycetales</taxon>
        <taxon>Saccharomycetaceae</taxon>
        <taxon>Kluyveromyces</taxon>
    </lineage>
</organism>
<protein>
    <submittedName>
        <fullName evidence="4">Acid phosphatase</fullName>
    </submittedName>
</protein>
<feature type="signal peptide" evidence="3">
    <location>
        <begin position="1"/>
        <end position="23"/>
    </location>
</feature>
<feature type="compositionally biased region" description="Low complexity" evidence="2">
    <location>
        <begin position="437"/>
        <end position="462"/>
    </location>
</feature>
<reference evidence="4 5" key="2">
    <citation type="submission" date="2019-11" db="EMBL/GenBank/DDBJ databases">
        <authorList>
            <person name="Lu H."/>
        </authorList>
    </citation>
    <scope>NUCLEOTIDE SEQUENCE [LARGE SCALE GENOMIC DNA]</scope>
    <source>
        <strain evidence="4 5">FIM1</strain>
    </source>
</reference>
<evidence type="ECO:0000256" key="1">
    <source>
        <dbReference type="ARBA" id="ARBA00022801"/>
    </source>
</evidence>
<proteinExistence type="predicted"/>
<dbReference type="InterPro" id="IPR007312">
    <property type="entry name" value="Phosphoesterase"/>
</dbReference>
<feature type="region of interest" description="Disordered" evidence="2">
    <location>
        <begin position="418"/>
        <end position="462"/>
    </location>
</feature>
<evidence type="ECO:0000313" key="4">
    <source>
        <dbReference type="EMBL" id="QGN15755.1"/>
    </source>
</evidence>
<evidence type="ECO:0000256" key="2">
    <source>
        <dbReference type="SAM" id="MobiDB-lite"/>
    </source>
</evidence>
<gene>
    <name evidence="4" type="ORF">FIM1_2451</name>
</gene>
<dbReference type="Gene3D" id="3.40.720.10">
    <property type="entry name" value="Alkaline Phosphatase, subunit A"/>
    <property type="match status" value="1"/>
</dbReference>
<name>A0ABX6ETV3_KLUMA</name>
<keyword evidence="1" id="KW-0378">Hydrolase</keyword>
<evidence type="ECO:0000313" key="5">
    <source>
        <dbReference type="Proteomes" id="UP000422736"/>
    </source>
</evidence>
<accession>A0ABX6ETV3</accession>
<dbReference type="PANTHER" id="PTHR31956:SF8">
    <property type="entry name" value="ACID PHOSPHATASE PHOA (AFU_ORTHOLOGUE AFUA_1G03570)"/>
    <property type="match status" value="1"/>
</dbReference>
<dbReference type="PANTHER" id="PTHR31956">
    <property type="entry name" value="NON-SPECIFIC PHOSPHOLIPASE C4-RELATED"/>
    <property type="match status" value="1"/>
</dbReference>